<keyword evidence="2" id="KW-1185">Reference proteome</keyword>
<organism evidence="1 2">
    <name type="scientific">Aspergillus terreus</name>
    <dbReference type="NCBI Taxonomy" id="33178"/>
    <lineage>
        <taxon>Eukaryota</taxon>
        <taxon>Fungi</taxon>
        <taxon>Dikarya</taxon>
        <taxon>Ascomycota</taxon>
        <taxon>Pezizomycotina</taxon>
        <taxon>Eurotiomycetes</taxon>
        <taxon>Eurotiomycetidae</taxon>
        <taxon>Eurotiales</taxon>
        <taxon>Aspergillaceae</taxon>
        <taxon>Aspergillus</taxon>
        <taxon>Aspergillus subgen. Circumdati</taxon>
    </lineage>
</organism>
<protein>
    <submittedName>
        <fullName evidence="1">Uncharacterized protein</fullName>
    </submittedName>
</protein>
<dbReference type="OrthoDB" id="5302289at2759"/>
<name>A0A5M3Z8Z5_ASPTE</name>
<comment type="caution">
    <text evidence="1">The sequence shown here is derived from an EMBL/GenBank/DDBJ whole genome shotgun (WGS) entry which is preliminary data.</text>
</comment>
<evidence type="ECO:0000313" key="1">
    <source>
        <dbReference type="EMBL" id="GFF19242.1"/>
    </source>
</evidence>
<sequence>MANSASSAGQPSFLPALNHARNCEDGNIDAETSQILEAAIAGLWRRIEAQPTTYTLTSDEFALFNYFIKRFSGNQVARDAVARYWDSIGRNGGSPTAKT</sequence>
<accession>A0A5M3Z8Z5</accession>
<dbReference type="VEuPathDB" id="FungiDB:ATEG_08502"/>
<gene>
    <name evidence="1" type="ORF">ATEIFO6365_0010001500</name>
</gene>
<reference evidence="1 2" key="1">
    <citation type="submission" date="2020-01" db="EMBL/GenBank/DDBJ databases">
        <title>Aspergillus terreus IFO 6365 whole genome shotgun sequence.</title>
        <authorList>
            <person name="Kanamasa S."/>
            <person name="Takahashi H."/>
        </authorList>
    </citation>
    <scope>NUCLEOTIDE SEQUENCE [LARGE SCALE GENOMIC DNA]</scope>
    <source>
        <strain evidence="1 2">IFO 6365</strain>
    </source>
</reference>
<dbReference type="Proteomes" id="UP000452235">
    <property type="component" value="Unassembled WGS sequence"/>
</dbReference>
<dbReference type="EMBL" id="BLJY01000010">
    <property type="protein sequence ID" value="GFF19242.1"/>
    <property type="molecule type" value="Genomic_DNA"/>
</dbReference>
<dbReference type="AlphaFoldDB" id="A0A5M3Z8Z5"/>
<proteinExistence type="predicted"/>
<evidence type="ECO:0000313" key="2">
    <source>
        <dbReference type="Proteomes" id="UP000452235"/>
    </source>
</evidence>